<comment type="caution">
    <text evidence="1">The sequence shown here is derived from an EMBL/GenBank/DDBJ whole genome shotgun (WGS) entry which is preliminary data.</text>
</comment>
<accession>A0ABU3HA58</accession>
<reference evidence="1 2" key="1">
    <citation type="submission" date="2023-07" db="EMBL/GenBank/DDBJ databases">
        <title>Genomic Encyclopedia of Type Strains, Phase IV (KMG-IV): sequencing the most valuable type-strain genomes for metagenomic binning, comparative biology and taxonomic classification.</title>
        <authorList>
            <person name="Goeker M."/>
        </authorList>
    </citation>
    <scope>NUCLEOTIDE SEQUENCE [LARGE SCALE GENOMIC DNA]</scope>
    <source>
        <strain evidence="1 2">T98</strain>
    </source>
</reference>
<dbReference type="EMBL" id="JAUSUY010000013">
    <property type="protein sequence ID" value="MDT3427699.1"/>
    <property type="molecule type" value="Genomic_DNA"/>
</dbReference>
<name>A0ABU3HA58_9BACL</name>
<keyword evidence="2" id="KW-1185">Reference proteome</keyword>
<sequence length="39" mass="4539">MPHELMALSVRERAAIYAMIAVRVDKEKRERSRAGGRKR</sequence>
<dbReference type="Proteomes" id="UP001248709">
    <property type="component" value="Unassembled WGS sequence"/>
</dbReference>
<protein>
    <submittedName>
        <fullName evidence="1">Uncharacterized protein</fullName>
    </submittedName>
</protein>
<proteinExistence type="predicted"/>
<evidence type="ECO:0000313" key="2">
    <source>
        <dbReference type="Proteomes" id="UP001248709"/>
    </source>
</evidence>
<gene>
    <name evidence="1" type="ORF">J2Z22_003262</name>
</gene>
<evidence type="ECO:0000313" key="1">
    <source>
        <dbReference type="EMBL" id="MDT3427699.1"/>
    </source>
</evidence>
<organism evidence="1 2">
    <name type="scientific">Paenibacillus forsythiae</name>
    <dbReference type="NCBI Taxonomy" id="365616"/>
    <lineage>
        <taxon>Bacteria</taxon>
        <taxon>Bacillati</taxon>
        <taxon>Bacillota</taxon>
        <taxon>Bacilli</taxon>
        <taxon>Bacillales</taxon>
        <taxon>Paenibacillaceae</taxon>
        <taxon>Paenibacillus</taxon>
    </lineage>
</organism>